<gene>
    <name evidence="7" type="ORF">J2125_003186</name>
</gene>
<dbReference type="Proteomes" id="UP001195624">
    <property type="component" value="Unassembled WGS sequence"/>
</dbReference>
<evidence type="ECO:0000256" key="5">
    <source>
        <dbReference type="ARBA" id="ARBA00023237"/>
    </source>
</evidence>
<comment type="similarity">
    <text evidence="2">Belongs to the MipA/OmpV family.</text>
</comment>
<evidence type="ECO:0000256" key="1">
    <source>
        <dbReference type="ARBA" id="ARBA00004442"/>
    </source>
</evidence>
<keyword evidence="3 6" id="KW-0732">Signal</keyword>
<comment type="subcellular location">
    <subcellularLocation>
        <location evidence="1">Cell outer membrane</location>
    </subcellularLocation>
</comment>
<keyword evidence="5" id="KW-0998">Cell outer membrane</keyword>
<dbReference type="InterPro" id="IPR010583">
    <property type="entry name" value="MipA"/>
</dbReference>
<dbReference type="PANTHER" id="PTHR38776">
    <property type="entry name" value="MLTA-INTERACTING PROTEIN-RELATED"/>
    <property type="match status" value="1"/>
</dbReference>
<dbReference type="Pfam" id="PF06629">
    <property type="entry name" value="MipA"/>
    <property type="match status" value="1"/>
</dbReference>
<dbReference type="RefSeq" id="WP_017800773.1">
    <property type="nucleotide sequence ID" value="NZ_JAGGMQ010000001.1"/>
</dbReference>
<sequence length="263" mass="29144">MKQTFPTILLLGSLFLYSGSLYAVSNSAAQTSGFTLFSDQPNVTQWGVGIGVKYEQSPYRDYGSEYSPLPLIYVENKWLRLFGNNLDIKVGRWDNLKFALHSEYAFGDGYKGSDAPVLNDMQKRSGGFWAGPSVAWDTEIVTLYADYLFAGNKGQKAKLAAIRKFDYGDVTIAPYADIVWLNDKYVDYYYGVRPAEARPGRDAYDGKSTYAFSAGLNVSYALSAHQSLSLDASVTRFGSGIDDSPLVDNTTIPQVSVGYLYHF</sequence>
<evidence type="ECO:0000256" key="4">
    <source>
        <dbReference type="ARBA" id="ARBA00023136"/>
    </source>
</evidence>
<keyword evidence="4" id="KW-0472">Membrane</keyword>
<evidence type="ECO:0000313" key="7">
    <source>
        <dbReference type="EMBL" id="MBP2169994.1"/>
    </source>
</evidence>
<evidence type="ECO:0000256" key="6">
    <source>
        <dbReference type="SAM" id="SignalP"/>
    </source>
</evidence>
<evidence type="ECO:0000256" key="3">
    <source>
        <dbReference type="ARBA" id="ARBA00022729"/>
    </source>
</evidence>
<feature type="chain" id="PRO_5046666833" evidence="6">
    <location>
        <begin position="24"/>
        <end position="263"/>
    </location>
</feature>
<reference evidence="8" key="1">
    <citation type="submission" date="2023-07" db="EMBL/GenBank/DDBJ databases">
        <title>Genome mining of underrepresented organisms for secondary metabolites.</title>
        <authorList>
            <person name="D'Agostino P.M."/>
        </authorList>
    </citation>
    <scope>NUCLEOTIDE SEQUENCE [LARGE SCALE GENOMIC DNA]</scope>
    <source>
        <strain evidence="8">WS4403</strain>
    </source>
</reference>
<evidence type="ECO:0000313" key="8">
    <source>
        <dbReference type="Proteomes" id="UP001195624"/>
    </source>
</evidence>
<evidence type="ECO:0000256" key="2">
    <source>
        <dbReference type="ARBA" id="ARBA00005722"/>
    </source>
</evidence>
<dbReference type="PANTHER" id="PTHR38776:SF1">
    <property type="entry name" value="MLTA-INTERACTING PROTEIN-RELATED"/>
    <property type="match status" value="1"/>
</dbReference>
<name>A0ABS4PBH6_9GAMM</name>
<dbReference type="EMBL" id="JAGGMQ010000001">
    <property type="protein sequence ID" value="MBP2169994.1"/>
    <property type="molecule type" value="Genomic_DNA"/>
</dbReference>
<protein>
    <submittedName>
        <fullName evidence="7">Outer membrane protein</fullName>
    </submittedName>
</protein>
<feature type="signal peptide" evidence="6">
    <location>
        <begin position="1"/>
        <end position="23"/>
    </location>
</feature>
<organism evidence="7 8">
    <name type="scientific">Winslowiella toletana</name>
    <dbReference type="NCBI Taxonomy" id="92490"/>
    <lineage>
        <taxon>Bacteria</taxon>
        <taxon>Pseudomonadati</taxon>
        <taxon>Pseudomonadota</taxon>
        <taxon>Gammaproteobacteria</taxon>
        <taxon>Enterobacterales</taxon>
        <taxon>Erwiniaceae</taxon>
        <taxon>Winslowiella</taxon>
    </lineage>
</organism>
<keyword evidence="8" id="KW-1185">Reference proteome</keyword>
<accession>A0ABS4PBH6</accession>
<proteinExistence type="inferred from homology"/>
<comment type="caution">
    <text evidence="7">The sequence shown here is derived from an EMBL/GenBank/DDBJ whole genome shotgun (WGS) entry which is preliminary data.</text>
</comment>